<proteinExistence type="predicted"/>
<feature type="domain" description="HTH tetR-type" evidence="6">
    <location>
        <begin position="39"/>
        <end position="99"/>
    </location>
</feature>
<evidence type="ECO:0000256" key="1">
    <source>
        <dbReference type="ARBA" id="ARBA00023015"/>
    </source>
</evidence>
<dbReference type="EMBL" id="AP018711">
    <property type="protein sequence ID" value="BBE34489.1"/>
    <property type="molecule type" value="Genomic_DNA"/>
</dbReference>
<name>A0AAD1D6G3_SPHMI</name>
<dbReference type="SUPFAM" id="SSF46689">
    <property type="entry name" value="Homeodomain-like"/>
    <property type="match status" value="1"/>
</dbReference>
<keyword evidence="3" id="KW-0804">Transcription</keyword>
<organism evidence="7 9">
    <name type="scientific">Sphingosinicella microcystinivorans</name>
    <dbReference type="NCBI Taxonomy" id="335406"/>
    <lineage>
        <taxon>Bacteria</taxon>
        <taxon>Pseudomonadati</taxon>
        <taxon>Pseudomonadota</taxon>
        <taxon>Alphaproteobacteria</taxon>
        <taxon>Sphingomonadales</taxon>
        <taxon>Sphingosinicellaceae</taxon>
        <taxon>Sphingosinicella</taxon>
    </lineage>
</organism>
<dbReference type="AlphaFoldDB" id="A0AAD1D6G3"/>
<feature type="DNA-binding region" description="H-T-H motif" evidence="4">
    <location>
        <begin position="62"/>
        <end position="81"/>
    </location>
</feature>
<gene>
    <name evidence="8" type="ORF">DFR51_1075</name>
    <name evidence="7" type="ORF">SmB9_21470</name>
</gene>
<keyword evidence="10" id="KW-1185">Reference proteome</keyword>
<evidence type="ECO:0000256" key="4">
    <source>
        <dbReference type="PROSITE-ProRule" id="PRU00335"/>
    </source>
</evidence>
<accession>A0AAD1D6G3</accession>
<dbReference type="InterPro" id="IPR036271">
    <property type="entry name" value="Tet_transcr_reg_TetR-rel_C_sf"/>
</dbReference>
<dbReference type="InterPro" id="IPR001647">
    <property type="entry name" value="HTH_TetR"/>
</dbReference>
<dbReference type="InterPro" id="IPR009057">
    <property type="entry name" value="Homeodomain-like_sf"/>
</dbReference>
<evidence type="ECO:0000256" key="3">
    <source>
        <dbReference type="ARBA" id="ARBA00023163"/>
    </source>
</evidence>
<dbReference type="PANTHER" id="PTHR30055:SF234">
    <property type="entry name" value="HTH-TYPE TRANSCRIPTIONAL REGULATOR BETI"/>
    <property type="match status" value="1"/>
</dbReference>
<evidence type="ECO:0000313" key="10">
    <source>
        <dbReference type="Proteomes" id="UP000276029"/>
    </source>
</evidence>
<keyword evidence="1" id="KW-0805">Transcription regulation</keyword>
<dbReference type="SUPFAM" id="SSF48498">
    <property type="entry name" value="Tetracyclin repressor-like, C-terminal domain"/>
    <property type="match status" value="1"/>
</dbReference>
<dbReference type="PANTHER" id="PTHR30055">
    <property type="entry name" value="HTH-TYPE TRANSCRIPTIONAL REGULATOR RUTR"/>
    <property type="match status" value="1"/>
</dbReference>
<dbReference type="Gene3D" id="1.10.357.10">
    <property type="entry name" value="Tetracycline Repressor, domain 2"/>
    <property type="match status" value="1"/>
</dbReference>
<dbReference type="Proteomes" id="UP000276029">
    <property type="component" value="Unassembled WGS sequence"/>
</dbReference>
<dbReference type="GO" id="GO:0000976">
    <property type="term" value="F:transcription cis-regulatory region binding"/>
    <property type="evidence" value="ECO:0007669"/>
    <property type="project" value="TreeGrafter"/>
</dbReference>
<sequence>MATKKKTVAARPAVAPLGRKERRNAVSKKPAAPQTQRGNQTREKLKEATVRVLERIGYRAMRLSDIASEAGVNVSLLYHYFSGKADLTHEILGELLDSQRFHDLSTMAPSNDPFESIVRANKVMVTTYSRTPGLMRCLLHFDEEEVEFSELYRKVSAEWSLKIAKDIARRCPGVTLGEEQRLMIAYALGGMVDNFLFELYVDRNPTLVKAFSSPDDVAHFLAILWYRAIYLANPPAEQLKGYEGFTSLKMA</sequence>
<dbReference type="InterPro" id="IPR050109">
    <property type="entry name" value="HTH-type_TetR-like_transc_reg"/>
</dbReference>
<keyword evidence="2 4" id="KW-0238">DNA-binding</keyword>
<evidence type="ECO:0000256" key="5">
    <source>
        <dbReference type="SAM" id="MobiDB-lite"/>
    </source>
</evidence>
<protein>
    <submittedName>
        <fullName evidence="8">TetR family transcriptional regulator</fullName>
    </submittedName>
</protein>
<evidence type="ECO:0000313" key="7">
    <source>
        <dbReference type="EMBL" id="BBE34489.1"/>
    </source>
</evidence>
<reference evidence="8 10" key="2">
    <citation type="submission" date="2018-10" db="EMBL/GenBank/DDBJ databases">
        <title>Genomic Encyclopedia of Type Strains, Phase IV (KMG-IV): sequencing the most valuable type-strain genomes for metagenomic binning, comparative biology and taxonomic classification.</title>
        <authorList>
            <person name="Goeker M."/>
        </authorList>
    </citation>
    <scope>NUCLEOTIDE SEQUENCE [LARGE SCALE GENOMIC DNA]</scope>
    <source>
        <strain evidence="8 10">DSM 19791</strain>
    </source>
</reference>
<evidence type="ECO:0000313" key="9">
    <source>
        <dbReference type="Proteomes" id="UP000275727"/>
    </source>
</evidence>
<dbReference type="PROSITE" id="PS50977">
    <property type="entry name" value="HTH_TETR_2"/>
    <property type="match status" value="1"/>
</dbReference>
<dbReference type="KEGG" id="smic:SmB9_21470"/>
<evidence type="ECO:0000256" key="2">
    <source>
        <dbReference type="ARBA" id="ARBA00023125"/>
    </source>
</evidence>
<dbReference type="Proteomes" id="UP000275727">
    <property type="component" value="Chromosome"/>
</dbReference>
<feature type="region of interest" description="Disordered" evidence="5">
    <location>
        <begin position="1"/>
        <end position="45"/>
    </location>
</feature>
<evidence type="ECO:0000313" key="8">
    <source>
        <dbReference type="EMBL" id="RKS91510.1"/>
    </source>
</evidence>
<dbReference type="Gene3D" id="1.10.10.60">
    <property type="entry name" value="Homeodomain-like"/>
    <property type="match status" value="1"/>
</dbReference>
<dbReference type="EMBL" id="RBWX01000007">
    <property type="protein sequence ID" value="RKS91510.1"/>
    <property type="molecule type" value="Genomic_DNA"/>
</dbReference>
<reference evidence="7 9" key="1">
    <citation type="submission" date="2018-06" db="EMBL/GenBank/DDBJ databases">
        <title>Complete Genome Sequence of the Microcystin-Degrading Bacterium Sphingosinicella microcystinivorans Strain B-9.</title>
        <authorList>
            <person name="Jin H."/>
            <person name="Nishizawa T."/>
            <person name="Guo Y."/>
            <person name="Nishizawa A."/>
            <person name="Park H."/>
            <person name="Kato H."/>
            <person name="Tsuji K."/>
            <person name="Harada K."/>
        </authorList>
    </citation>
    <scope>NUCLEOTIDE SEQUENCE [LARGE SCALE GENOMIC DNA]</scope>
    <source>
        <strain evidence="7 9">B9</strain>
    </source>
</reference>
<dbReference type="GO" id="GO:0003700">
    <property type="term" value="F:DNA-binding transcription factor activity"/>
    <property type="evidence" value="ECO:0007669"/>
    <property type="project" value="TreeGrafter"/>
</dbReference>
<dbReference type="Pfam" id="PF00440">
    <property type="entry name" value="TetR_N"/>
    <property type="match status" value="1"/>
</dbReference>
<evidence type="ECO:0000259" key="6">
    <source>
        <dbReference type="PROSITE" id="PS50977"/>
    </source>
</evidence>